<sequence>MSDTPQDPHAEAAADAAGPDARTDTERIEAHIEETRQDLAETVDALGAKLDVRSRARDRWRETVGVADDGHTRPSATIRAALAGVVAVAAATAAVLVWRRGR</sequence>
<dbReference type="InterPro" id="IPR022062">
    <property type="entry name" value="DUF3618"/>
</dbReference>
<evidence type="ECO:0000256" key="1">
    <source>
        <dbReference type="SAM" id="MobiDB-lite"/>
    </source>
</evidence>
<accession>A0A941I069</accession>
<feature type="region of interest" description="Disordered" evidence="1">
    <location>
        <begin position="1"/>
        <end position="25"/>
    </location>
</feature>
<evidence type="ECO:0000313" key="3">
    <source>
        <dbReference type="EMBL" id="MBR7743752.1"/>
    </source>
</evidence>
<dbReference type="RefSeq" id="WP_211603012.1">
    <property type="nucleotide sequence ID" value="NZ_JAGSNF010000015.1"/>
</dbReference>
<dbReference type="Pfam" id="PF12277">
    <property type="entry name" value="DUF3618"/>
    <property type="match status" value="1"/>
</dbReference>
<feature type="compositionally biased region" description="Basic and acidic residues" evidence="1">
    <location>
        <begin position="1"/>
        <end position="12"/>
    </location>
</feature>
<keyword evidence="4" id="KW-1185">Reference proteome</keyword>
<gene>
    <name evidence="3" type="ORF">KC207_10670</name>
</gene>
<keyword evidence="2" id="KW-0472">Membrane</keyword>
<dbReference type="Proteomes" id="UP000677016">
    <property type="component" value="Unassembled WGS sequence"/>
</dbReference>
<proteinExistence type="predicted"/>
<dbReference type="EMBL" id="JAGSNF010000015">
    <property type="protein sequence ID" value="MBR7743752.1"/>
    <property type="molecule type" value="Genomic_DNA"/>
</dbReference>
<keyword evidence="2" id="KW-1133">Transmembrane helix</keyword>
<name>A0A941I069_9MICO</name>
<protein>
    <submittedName>
        <fullName evidence="3">DUF3618 domain-containing protein</fullName>
    </submittedName>
</protein>
<keyword evidence="2" id="KW-0812">Transmembrane</keyword>
<evidence type="ECO:0000256" key="2">
    <source>
        <dbReference type="SAM" id="Phobius"/>
    </source>
</evidence>
<comment type="caution">
    <text evidence="3">The sequence shown here is derived from an EMBL/GenBank/DDBJ whole genome shotgun (WGS) entry which is preliminary data.</text>
</comment>
<dbReference type="AlphaFoldDB" id="A0A941I069"/>
<evidence type="ECO:0000313" key="4">
    <source>
        <dbReference type="Proteomes" id="UP000677016"/>
    </source>
</evidence>
<organism evidence="3 4">
    <name type="scientific">Phycicoccus avicenniae</name>
    <dbReference type="NCBI Taxonomy" id="2828860"/>
    <lineage>
        <taxon>Bacteria</taxon>
        <taxon>Bacillati</taxon>
        <taxon>Actinomycetota</taxon>
        <taxon>Actinomycetes</taxon>
        <taxon>Micrococcales</taxon>
        <taxon>Intrasporangiaceae</taxon>
        <taxon>Phycicoccus</taxon>
    </lineage>
</organism>
<feature type="transmembrane region" description="Helical" evidence="2">
    <location>
        <begin position="78"/>
        <end position="98"/>
    </location>
</feature>
<reference evidence="3" key="1">
    <citation type="submission" date="2021-04" db="EMBL/GenBank/DDBJ databases">
        <title>Phycicoccus avicenniae sp. nov., a novel endophytic actinomycetes isolated from branch of Avicennia mariana.</title>
        <authorList>
            <person name="Tuo L."/>
        </authorList>
    </citation>
    <scope>NUCLEOTIDE SEQUENCE</scope>
    <source>
        <strain evidence="3">BSK3Z-2</strain>
    </source>
</reference>